<sequence length="150" mass="16269">MKKVIALYGPSSVGKSTTLKVFADMVMSHFGTSATIEYLPDDNPKADIQRIITLNGVLKVGIESQGDPGGRLSNSLGLFVAADCDLIFCATRTRGSTCHAVDALMAHNYHIDWVHQLANRTSTQQQTNSKKAADLLQRLIAIEQSLPQVV</sequence>
<evidence type="ECO:0000313" key="1">
    <source>
        <dbReference type="EMBL" id="QNH62213.1"/>
    </source>
</evidence>
<dbReference type="AlphaFoldDB" id="A0A7G7W770"/>
<evidence type="ECO:0000313" key="2">
    <source>
        <dbReference type="Proteomes" id="UP000515489"/>
    </source>
</evidence>
<evidence type="ECO:0008006" key="3">
    <source>
        <dbReference type="Google" id="ProtNLM"/>
    </source>
</evidence>
<dbReference type="InterPro" id="IPR027417">
    <property type="entry name" value="P-loop_NTPase"/>
</dbReference>
<gene>
    <name evidence="1" type="ORF">H4317_19090</name>
</gene>
<dbReference type="Proteomes" id="UP000515489">
    <property type="component" value="Chromosome"/>
</dbReference>
<dbReference type="KEGG" id="hsk:H4317_19090"/>
<accession>A0A7G7W770</accession>
<dbReference type="RefSeq" id="WP_185888128.1">
    <property type="nucleotide sequence ID" value="NZ_CP060202.1"/>
</dbReference>
<proteinExistence type="predicted"/>
<organism evidence="1 2">
    <name type="scientific">Hymenobacter sediminicola</name>
    <dbReference type="NCBI Taxonomy" id="2761579"/>
    <lineage>
        <taxon>Bacteria</taxon>
        <taxon>Pseudomonadati</taxon>
        <taxon>Bacteroidota</taxon>
        <taxon>Cytophagia</taxon>
        <taxon>Cytophagales</taxon>
        <taxon>Hymenobacteraceae</taxon>
        <taxon>Hymenobacter</taxon>
    </lineage>
</organism>
<name>A0A7G7W770_9BACT</name>
<dbReference type="SUPFAM" id="SSF52540">
    <property type="entry name" value="P-loop containing nucleoside triphosphate hydrolases"/>
    <property type="match status" value="1"/>
</dbReference>
<reference evidence="1 2" key="1">
    <citation type="submission" date="2020-08" db="EMBL/GenBank/DDBJ databases">
        <title>Hymenobacter sp. S2-20-2 genome sequencing.</title>
        <authorList>
            <person name="Jin L."/>
        </authorList>
    </citation>
    <scope>NUCLEOTIDE SEQUENCE [LARGE SCALE GENOMIC DNA]</scope>
    <source>
        <strain evidence="1 2">S2-20-2</strain>
    </source>
</reference>
<keyword evidence="2" id="KW-1185">Reference proteome</keyword>
<dbReference type="EMBL" id="CP060202">
    <property type="protein sequence ID" value="QNH62213.1"/>
    <property type="molecule type" value="Genomic_DNA"/>
</dbReference>
<protein>
    <recommendedName>
        <fullName evidence="3">AAA family ATPase</fullName>
    </recommendedName>
</protein>